<dbReference type="RefSeq" id="WP_275595209.1">
    <property type="nucleotide sequence ID" value="NZ_CP102381.1"/>
</dbReference>
<feature type="compositionally biased region" description="Polar residues" evidence="3">
    <location>
        <begin position="166"/>
        <end position="175"/>
    </location>
</feature>
<sequence length="664" mass="67477">MSGNIPTQSGRNAARAHRQGQKGGKNGKVISTVPASRPTANVAPVVEPVTAAKSPARRSVAPVAAPVAVSGGREAAKQARQQQKSGKVSKVQSTSNSQPQGRARKKAPEPIVEPRAKDSAKSESTSRRSVDRKINVKSEAIAQSSGRNVAKAWRQAGAIGKAGQSAYKSKGSQSGALAKMANPGASTREIARKIREERCTKGKSGCAVPTETASAKRTRQSKERNEAPSKVGESSTLSGQTVSGTQVGQGRKVMTGAETGACQLVSGTEYLGTEEFAGSCETQPSAQPAKVTHTKTTRGQVVSGNEVGNSKSVTGDQAGQCSSVTGTEYIPADQSALFCGADATVKSAVNAFTVMSQPSQAGRDSNVTGGDGYKSQSTTIRPKDAPQKVVASATVMGNMTTGTQVGRQESVTGVEAGSCKSVTGTGYQGAEEVKACNTDAVPAATKVIVSGTGSGQTVTGDRSGGNSDMTGAEYGTCQAVTGTAYMGTESLESCSADQQKAVQMRQRMGANHAVSGVQPGLSGLTGAQKGACSLVSGTHYQGNDQTALVCDSSNAAQPGQSDFPMMMGQAQPMAAAAPVVASEPEQGSKITGDGWDRGTKVTGTEGPWAASRNSSIRGASGQSPMSASQYRPVAMEEVPQSPITGSAGNTNVGAKVTLSGGARA</sequence>
<dbReference type="Pfam" id="PF12288">
    <property type="entry name" value="CsoS2_M"/>
    <property type="match status" value="1"/>
</dbReference>
<feature type="region of interest" description="Disordered" evidence="3">
    <location>
        <begin position="359"/>
        <end position="387"/>
    </location>
</feature>
<feature type="compositionally biased region" description="Polar residues" evidence="3">
    <location>
        <begin position="1"/>
        <end position="11"/>
    </location>
</feature>
<feature type="compositionally biased region" description="Low complexity" evidence="3">
    <location>
        <begin position="57"/>
        <end position="95"/>
    </location>
</feature>
<feature type="compositionally biased region" description="Basic and acidic residues" evidence="3">
    <location>
        <begin position="106"/>
        <end position="136"/>
    </location>
</feature>
<reference evidence="4 5" key="1">
    <citation type="submission" date="2022-06" db="EMBL/GenBank/DDBJ databases">
        <title>Thiomicrohabdus sp. nov, an obligately chemolithoautotrophic, sulfur-oxidizing bacterium isolated from beach of Guanyin Mountain. Amoy.</title>
        <authorList>
            <person name="Zhu H."/>
        </authorList>
    </citation>
    <scope>NUCLEOTIDE SEQUENCE [LARGE SCALE GENOMIC DNA]</scope>
    <source>
        <strain evidence="4 5">XGS-01</strain>
    </source>
</reference>
<organism evidence="4 5">
    <name type="scientific">Thiomicrorhabdus lithotrophica</name>
    <dbReference type="NCBI Taxonomy" id="2949997"/>
    <lineage>
        <taxon>Bacteria</taxon>
        <taxon>Pseudomonadati</taxon>
        <taxon>Pseudomonadota</taxon>
        <taxon>Gammaproteobacteria</taxon>
        <taxon>Thiotrichales</taxon>
        <taxon>Piscirickettsiaceae</taxon>
        <taxon>Thiomicrorhabdus</taxon>
    </lineage>
</organism>
<feature type="compositionally biased region" description="Basic and acidic residues" evidence="3">
    <location>
        <begin position="189"/>
        <end position="200"/>
    </location>
</feature>
<dbReference type="EMBL" id="CP102381">
    <property type="protein sequence ID" value="WEJ62952.1"/>
    <property type="molecule type" value="Genomic_DNA"/>
</dbReference>
<feature type="compositionally biased region" description="Low complexity" evidence="3">
    <location>
        <begin position="238"/>
        <end position="250"/>
    </location>
</feature>
<evidence type="ECO:0000256" key="2">
    <source>
        <dbReference type="ARBA" id="ARBA00024044"/>
    </source>
</evidence>
<dbReference type="InterPro" id="IPR020990">
    <property type="entry name" value="CSOS2/2B"/>
</dbReference>
<feature type="compositionally biased region" description="Polar residues" evidence="3">
    <location>
        <begin position="359"/>
        <end position="380"/>
    </location>
</feature>
<evidence type="ECO:0000256" key="1">
    <source>
        <dbReference type="ARBA" id="ARBA00022737"/>
    </source>
</evidence>
<feature type="compositionally biased region" description="Polar residues" evidence="3">
    <location>
        <begin position="611"/>
        <end position="629"/>
    </location>
</feature>
<dbReference type="Proteomes" id="UP001222275">
    <property type="component" value="Chromosome"/>
</dbReference>
<feature type="region of interest" description="Disordered" evidence="3">
    <location>
        <begin position="583"/>
        <end position="664"/>
    </location>
</feature>
<gene>
    <name evidence="4" type="ORF">NR989_01510</name>
</gene>
<feature type="region of interest" description="Disordered" evidence="3">
    <location>
        <begin position="1"/>
        <end position="251"/>
    </location>
</feature>
<evidence type="ECO:0000313" key="5">
    <source>
        <dbReference type="Proteomes" id="UP001222275"/>
    </source>
</evidence>
<keyword evidence="5" id="KW-1185">Reference proteome</keyword>
<comment type="similarity">
    <text evidence="2">Belongs to the CsoS2 family.</text>
</comment>
<evidence type="ECO:0000313" key="4">
    <source>
        <dbReference type="EMBL" id="WEJ62952.1"/>
    </source>
</evidence>
<accession>A0ABY8CBT6</accession>
<protein>
    <submittedName>
        <fullName evidence="4">CsoS2 family carboxysome shell protein</fullName>
    </submittedName>
</protein>
<evidence type="ECO:0000256" key="3">
    <source>
        <dbReference type="SAM" id="MobiDB-lite"/>
    </source>
</evidence>
<feature type="compositionally biased region" description="Polar residues" evidence="3">
    <location>
        <begin position="297"/>
        <end position="317"/>
    </location>
</feature>
<keyword evidence="1" id="KW-0677">Repeat</keyword>
<name>A0ABY8CBT6_9GAMM</name>
<feature type="compositionally biased region" description="Polar residues" evidence="3">
    <location>
        <begin position="641"/>
        <end position="652"/>
    </location>
</feature>
<proteinExistence type="inferred from homology"/>
<feature type="region of interest" description="Disordered" evidence="3">
    <location>
        <begin position="281"/>
        <end position="317"/>
    </location>
</feature>